<protein>
    <submittedName>
        <fullName evidence="1">Head-tail connector protein</fullName>
    </submittedName>
</protein>
<accession>A0ABV3SPC6</accession>
<keyword evidence="2" id="KW-1185">Reference proteome</keyword>
<name>A0ABV3SPC6_9HYPH</name>
<reference evidence="1 2" key="1">
    <citation type="submission" date="2024-05" db="EMBL/GenBank/DDBJ databases">
        <authorList>
            <person name="Jiang F."/>
        </authorList>
    </citation>
    <scope>NUCLEOTIDE SEQUENCE [LARGE SCALE GENOMIC DNA]</scope>
    <source>
        <strain evidence="1 2">LZ166</strain>
    </source>
</reference>
<dbReference type="InterPro" id="IPR021146">
    <property type="entry name" value="Phage_gp6-like_head-tail"/>
</dbReference>
<dbReference type="InterPro" id="IPR006450">
    <property type="entry name" value="Phage_HK97_gp6-like"/>
</dbReference>
<evidence type="ECO:0000313" key="1">
    <source>
        <dbReference type="EMBL" id="MEX0408559.1"/>
    </source>
</evidence>
<evidence type="ECO:0000313" key="2">
    <source>
        <dbReference type="Proteomes" id="UP001556692"/>
    </source>
</evidence>
<comment type="caution">
    <text evidence="1">The sequence shown here is derived from an EMBL/GenBank/DDBJ whole genome shotgun (WGS) entry which is preliminary data.</text>
</comment>
<dbReference type="Gene3D" id="1.10.3230.30">
    <property type="entry name" value="Phage gp6-like head-tail connector protein"/>
    <property type="match status" value="1"/>
</dbReference>
<dbReference type="Proteomes" id="UP001556692">
    <property type="component" value="Unassembled WGS sequence"/>
</dbReference>
<dbReference type="NCBIfam" id="TIGR01560">
    <property type="entry name" value="put_DNA_pack"/>
    <property type="match status" value="1"/>
</dbReference>
<dbReference type="CDD" id="cd08054">
    <property type="entry name" value="gp6"/>
    <property type="match status" value="1"/>
</dbReference>
<proteinExistence type="predicted"/>
<dbReference type="RefSeq" id="WP_367956420.1">
    <property type="nucleotide sequence ID" value="NZ_JBDPGJ010000005.1"/>
</dbReference>
<dbReference type="Pfam" id="PF05135">
    <property type="entry name" value="Phage_connect_1"/>
    <property type="match status" value="1"/>
</dbReference>
<dbReference type="EMBL" id="JBDPGJ010000005">
    <property type="protein sequence ID" value="MEX0408559.1"/>
    <property type="molecule type" value="Genomic_DNA"/>
</dbReference>
<organism evidence="1 2">
    <name type="scientific">Aquibium pacificus</name>
    <dbReference type="NCBI Taxonomy" id="3153579"/>
    <lineage>
        <taxon>Bacteria</taxon>
        <taxon>Pseudomonadati</taxon>
        <taxon>Pseudomonadota</taxon>
        <taxon>Alphaproteobacteria</taxon>
        <taxon>Hyphomicrobiales</taxon>
        <taxon>Phyllobacteriaceae</taxon>
        <taxon>Aquibium</taxon>
    </lineage>
</organism>
<sequence length="96" mass="10465">MIATAEDLRQHLNLEPGFEPDALLDRKIAAAESWISAYVGEPIGELQTVPAALVEAALQLAAHLYENREATLVGVSAAELPFGVIDLIRPFRVWTI</sequence>
<gene>
    <name evidence="1" type="ORF">ABGN05_23135</name>
</gene>